<dbReference type="PROSITE" id="PS51846">
    <property type="entry name" value="CNNM"/>
    <property type="match status" value="1"/>
</dbReference>
<dbReference type="PROSITE" id="PS51371">
    <property type="entry name" value="CBS"/>
    <property type="match status" value="2"/>
</dbReference>
<dbReference type="Proteomes" id="UP000192923">
    <property type="component" value="Unassembled WGS sequence"/>
</dbReference>
<sequence>MEILILALLFILNGLFAMSEIAIVSSRKIRLQQAVEEGVKSAKLALKLANEPSHFLSTIQVGITLIGILSGAYGEAALSGQLADYLAQFPEVAPYSHGLSLAVVVFGITYFSLIIGELVPKRLALHRPESIAMVMARPMNGLSILAYPLVKVLSFSTDVVLRLFRAHKNDEPQITEKEIRLMIDQGTEAGVFHKREQEMVSNVLRLDDIRIGAIMTPRMDIYYLDVEDCFEENRHKLVESPYSIIPVCKGGLDNVLGFIQAKDLLRRALRGERMELAGAARPAYSVPRTLSPVQLLEEFKRSKTALALVVDEYGEIAGLVTLKDVLEAIVGDLPSEGEEEEEPEAVRREDGSWLLDGVLGVEKFKQIFDVEELPDEASGGFHTIGGFVMVQLGRVPRASDHFEWEGFRFEVVDMDKNRVDKVMVVPLEAGPE</sequence>
<dbReference type="CDD" id="cd04590">
    <property type="entry name" value="CBS_pair_CorC_HlyC_assoc"/>
    <property type="match status" value="1"/>
</dbReference>
<dbReference type="InterPro" id="IPR036318">
    <property type="entry name" value="FAD-bd_PCMH-like_sf"/>
</dbReference>
<feature type="transmembrane region" description="Helical" evidence="9">
    <location>
        <begin position="99"/>
        <end position="119"/>
    </location>
</feature>
<evidence type="ECO:0000259" key="11">
    <source>
        <dbReference type="PROSITE" id="PS51846"/>
    </source>
</evidence>
<evidence type="ECO:0000256" key="1">
    <source>
        <dbReference type="ARBA" id="ARBA00004141"/>
    </source>
</evidence>
<dbReference type="Gene3D" id="3.30.465.10">
    <property type="match status" value="1"/>
</dbReference>
<name>A0A1Y6CTX0_9GAMM</name>
<evidence type="ECO:0000313" key="13">
    <source>
        <dbReference type="Proteomes" id="UP000192923"/>
    </source>
</evidence>
<evidence type="ECO:0000256" key="4">
    <source>
        <dbReference type="ARBA" id="ARBA00022989"/>
    </source>
</evidence>
<dbReference type="Pfam" id="PF00571">
    <property type="entry name" value="CBS"/>
    <property type="match status" value="1"/>
</dbReference>
<dbReference type="InterPro" id="IPR002550">
    <property type="entry name" value="CNNM"/>
</dbReference>
<accession>A0A1Y6CTX0</accession>
<dbReference type="InterPro" id="IPR000644">
    <property type="entry name" value="CBS_dom"/>
</dbReference>
<evidence type="ECO:0000256" key="3">
    <source>
        <dbReference type="ARBA" id="ARBA00022737"/>
    </source>
</evidence>
<evidence type="ECO:0000256" key="7">
    <source>
        <dbReference type="PROSITE-ProRule" id="PRU00703"/>
    </source>
</evidence>
<evidence type="ECO:0000256" key="8">
    <source>
        <dbReference type="PROSITE-ProRule" id="PRU01193"/>
    </source>
</evidence>
<dbReference type="Pfam" id="PF03471">
    <property type="entry name" value="CorC_HlyC"/>
    <property type="match status" value="1"/>
</dbReference>
<dbReference type="SUPFAM" id="SSF54631">
    <property type="entry name" value="CBS-domain pair"/>
    <property type="match status" value="1"/>
</dbReference>
<dbReference type="PANTHER" id="PTHR22777">
    <property type="entry name" value="HEMOLYSIN-RELATED"/>
    <property type="match status" value="1"/>
</dbReference>
<gene>
    <name evidence="12" type="ORF">SAMN02949497_1026</name>
</gene>
<dbReference type="RefSeq" id="WP_085210542.1">
    <property type="nucleotide sequence ID" value="NZ_FXAM01000001.1"/>
</dbReference>
<keyword evidence="3" id="KW-0677">Repeat</keyword>
<keyword evidence="13" id="KW-1185">Reference proteome</keyword>
<comment type="subcellular location">
    <subcellularLocation>
        <location evidence="1">Membrane</location>
        <topology evidence="1">Multi-pass membrane protein</topology>
    </subcellularLocation>
</comment>
<dbReference type="AlphaFoldDB" id="A0A1Y6CTX0"/>
<evidence type="ECO:0000256" key="2">
    <source>
        <dbReference type="ARBA" id="ARBA00022692"/>
    </source>
</evidence>
<feature type="domain" description="CBS" evidence="10">
    <location>
        <begin position="215"/>
        <end position="276"/>
    </location>
</feature>
<evidence type="ECO:0000259" key="10">
    <source>
        <dbReference type="PROSITE" id="PS51371"/>
    </source>
</evidence>
<dbReference type="SUPFAM" id="SSF56176">
    <property type="entry name" value="FAD-binding/transporter-associated domain-like"/>
    <property type="match status" value="1"/>
</dbReference>
<dbReference type="GO" id="GO:0005886">
    <property type="term" value="C:plasma membrane"/>
    <property type="evidence" value="ECO:0007669"/>
    <property type="project" value="TreeGrafter"/>
</dbReference>
<keyword evidence="6 8" id="KW-0472">Membrane</keyword>
<evidence type="ECO:0000256" key="5">
    <source>
        <dbReference type="ARBA" id="ARBA00023122"/>
    </source>
</evidence>
<protein>
    <submittedName>
        <fullName evidence="12">Putative hemolysin</fullName>
    </submittedName>
</protein>
<evidence type="ECO:0000256" key="6">
    <source>
        <dbReference type="ARBA" id="ARBA00023136"/>
    </source>
</evidence>
<keyword evidence="4 8" id="KW-1133">Transmembrane helix</keyword>
<feature type="domain" description="CBS" evidence="10">
    <location>
        <begin position="279"/>
        <end position="335"/>
    </location>
</feature>
<keyword evidence="2 8" id="KW-0812">Transmembrane</keyword>
<feature type="transmembrane region" description="Helical" evidence="9">
    <location>
        <begin position="131"/>
        <end position="150"/>
    </location>
</feature>
<dbReference type="InterPro" id="IPR016169">
    <property type="entry name" value="FAD-bd_PCMH_sub2"/>
</dbReference>
<dbReference type="InterPro" id="IPR046342">
    <property type="entry name" value="CBS_dom_sf"/>
</dbReference>
<evidence type="ECO:0000313" key="12">
    <source>
        <dbReference type="EMBL" id="SMF93737.1"/>
    </source>
</evidence>
<dbReference type="EMBL" id="FXAM01000001">
    <property type="protein sequence ID" value="SMF93737.1"/>
    <property type="molecule type" value="Genomic_DNA"/>
</dbReference>
<dbReference type="Gene3D" id="3.10.580.10">
    <property type="entry name" value="CBS-domain"/>
    <property type="match status" value="1"/>
</dbReference>
<dbReference type="PANTHER" id="PTHR22777:SF17">
    <property type="entry name" value="UPF0053 PROTEIN SLL0260"/>
    <property type="match status" value="1"/>
</dbReference>
<reference evidence="12 13" key="1">
    <citation type="submission" date="2016-12" db="EMBL/GenBank/DDBJ databases">
        <authorList>
            <person name="Song W.-J."/>
            <person name="Kurnit D.M."/>
        </authorList>
    </citation>
    <scope>NUCLEOTIDE SEQUENCE [LARGE SCALE GENOMIC DNA]</scope>
    <source>
        <strain evidence="12 13">175</strain>
    </source>
</reference>
<dbReference type="InterPro" id="IPR044751">
    <property type="entry name" value="Ion_transp-like_CBS"/>
</dbReference>
<evidence type="ECO:0000256" key="9">
    <source>
        <dbReference type="SAM" id="Phobius"/>
    </source>
</evidence>
<feature type="domain" description="CNNM transmembrane" evidence="11">
    <location>
        <begin position="1"/>
        <end position="196"/>
    </location>
</feature>
<dbReference type="InterPro" id="IPR005170">
    <property type="entry name" value="Transptr-assoc_dom"/>
</dbReference>
<dbReference type="STRING" id="1760988.SAMN02949497_1026"/>
<organism evidence="12 13">
    <name type="scientific">Methylomagnum ishizawai</name>
    <dbReference type="NCBI Taxonomy" id="1760988"/>
    <lineage>
        <taxon>Bacteria</taxon>
        <taxon>Pseudomonadati</taxon>
        <taxon>Pseudomonadota</taxon>
        <taxon>Gammaproteobacteria</taxon>
        <taxon>Methylococcales</taxon>
        <taxon>Methylococcaceae</taxon>
        <taxon>Methylomagnum</taxon>
    </lineage>
</organism>
<dbReference type="SMART" id="SM01091">
    <property type="entry name" value="CorC_HlyC"/>
    <property type="match status" value="1"/>
</dbReference>
<dbReference type="OrthoDB" id="9797674at2"/>
<dbReference type="GO" id="GO:0050660">
    <property type="term" value="F:flavin adenine dinucleotide binding"/>
    <property type="evidence" value="ECO:0007669"/>
    <property type="project" value="InterPro"/>
</dbReference>
<dbReference type="Pfam" id="PF01595">
    <property type="entry name" value="CNNM"/>
    <property type="match status" value="1"/>
</dbReference>
<keyword evidence="5 7" id="KW-0129">CBS domain</keyword>
<proteinExistence type="predicted"/>